<organism evidence="5 6">
    <name type="scientific">Bos mutus</name>
    <name type="common">wild yak</name>
    <dbReference type="NCBI Taxonomy" id="72004"/>
    <lineage>
        <taxon>Eukaryota</taxon>
        <taxon>Metazoa</taxon>
        <taxon>Chordata</taxon>
        <taxon>Craniata</taxon>
        <taxon>Vertebrata</taxon>
        <taxon>Euteleostomi</taxon>
        <taxon>Mammalia</taxon>
        <taxon>Eutheria</taxon>
        <taxon>Laurasiatheria</taxon>
        <taxon>Artiodactyla</taxon>
        <taxon>Ruminantia</taxon>
        <taxon>Pecora</taxon>
        <taxon>Bovidae</taxon>
        <taxon>Bovinae</taxon>
        <taxon>Bos</taxon>
    </lineage>
</organism>
<dbReference type="GO" id="GO:0003924">
    <property type="term" value="F:GTPase activity"/>
    <property type="evidence" value="ECO:0007669"/>
    <property type="project" value="InterPro"/>
</dbReference>
<evidence type="ECO:0000256" key="1">
    <source>
        <dbReference type="ARBA" id="ARBA00022741"/>
    </source>
</evidence>
<comment type="similarity">
    <text evidence="3">Belongs to the TRAFAC class dynamin-like GTPase superfamily. GB1/RHD3 GTPase family.</text>
</comment>
<evidence type="ECO:0000313" key="6">
    <source>
        <dbReference type="Proteomes" id="UP000011080"/>
    </source>
</evidence>
<evidence type="ECO:0000313" key="5">
    <source>
        <dbReference type="EMBL" id="ELR60929.1"/>
    </source>
</evidence>
<dbReference type="EMBL" id="JH880516">
    <property type="protein sequence ID" value="ELR60929.1"/>
    <property type="molecule type" value="Genomic_DNA"/>
</dbReference>
<dbReference type="FunFam" id="3.40.50.300:FF:000422">
    <property type="entry name" value="Guanylate-binding protein 1"/>
    <property type="match status" value="1"/>
</dbReference>
<dbReference type="CDD" id="cd01851">
    <property type="entry name" value="GBP"/>
    <property type="match status" value="1"/>
</dbReference>
<dbReference type="Proteomes" id="UP000011080">
    <property type="component" value="Unassembled WGS sequence"/>
</dbReference>
<accession>L8IZX5</accession>
<dbReference type="InterPro" id="IPR015894">
    <property type="entry name" value="Guanylate-bd_N"/>
</dbReference>
<dbReference type="Gene3D" id="3.40.50.300">
    <property type="entry name" value="P-loop containing nucleotide triphosphate hydrolases"/>
    <property type="match status" value="1"/>
</dbReference>
<dbReference type="InterPro" id="IPR027417">
    <property type="entry name" value="P-loop_NTPase"/>
</dbReference>
<proteinExistence type="inferred from homology"/>
<dbReference type="PROSITE" id="PS51715">
    <property type="entry name" value="G_GB1_RHD3"/>
    <property type="match status" value="1"/>
</dbReference>
<gene>
    <name evidence="5" type="ORF">M91_19436</name>
</gene>
<dbReference type="Pfam" id="PF02263">
    <property type="entry name" value="GBP"/>
    <property type="match status" value="1"/>
</dbReference>
<evidence type="ECO:0000256" key="3">
    <source>
        <dbReference type="PROSITE-ProRule" id="PRU01052"/>
    </source>
</evidence>
<dbReference type="InterPro" id="IPR030386">
    <property type="entry name" value="G_GB1_RHD3_dom"/>
</dbReference>
<name>L8IZX5_9CETA</name>
<protein>
    <recommendedName>
        <fullName evidence="4">GB1/RHD3-type G domain-containing protein</fullName>
    </recommendedName>
</protein>
<sequence length="212" mass="23724">MASGSTIMDPICLVRNQNNQLTVNPRALKILEQISQPVVVVAIAGLYRTGKSYLMNRLAGQNHGFRLGSTARSETKGIWMWCVPHPSKEKHTLVLLDTEGLGDVEKGDSKNDSWIFALAVLLSSTFVYNSMSTINHQALEQLHYVTELTELIRTKSSPSSNEEEGSAEFLSFFPDFIWTVRDFTLELELDGYPITEDEYLENALTLIPGIRA</sequence>
<dbReference type="PANTHER" id="PTHR10751">
    <property type="entry name" value="GUANYLATE BINDING PROTEIN"/>
    <property type="match status" value="1"/>
</dbReference>
<dbReference type="AlphaFoldDB" id="L8IZX5"/>
<keyword evidence="2" id="KW-0342">GTP-binding</keyword>
<keyword evidence="1" id="KW-0547">Nucleotide-binding</keyword>
<feature type="non-terminal residue" evidence="5">
    <location>
        <position position="1"/>
    </location>
</feature>
<dbReference type="GO" id="GO:0005525">
    <property type="term" value="F:GTP binding"/>
    <property type="evidence" value="ECO:0007669"/>
    <property type="project" value="UniProtKB-KW"/>
</dbReference>
<evidence type="ECO:0000256" key="2">
    <source>
        <dbReference type="ARBA" id="ARBA00023134"/>
    </source>
</evidence>
<reference evidence="5 6" key="1">
    <citation type="journal article" date="2012" name="Nat. Genet.">
        <title>The yak genome and adaptation to life at high altitude.</title>
        <authorList>
            <person name="Qiu Q."/>
            <person name="Zhang G."/>
            <person name="Ma T."/>
            <person name="Qian W."/>
            <person name="Wang J."/>
            <person name="Ye Z."/>
            <person name="Cao C."/>
            <person name="Hu Q."/>
            <person name="Kim J."/>
            <person name="Larkin D.M."/>
            <person name="Auvil L."/>
            <person name="Capitanu B."/>
            <person name="Ma J."/>
            <person name="Lewin H.A."/>
            <person name="Qian X."/>
            <person name="Lang Y."/>
            <person name="Zhou R."/>
            <person name="Wang L."/>
            <person name="Wang K."/>
            <person name="Xia J."/>
            <person name="Liao S."/>
            <person name="Pan S."/>
            <person name="Lu X."/>
            <person name="Hou H."/>
            <person name="Wang Y."/>
            <person name="Zang X."/>
            <person name="Yin Y."/>
            <person name="Ma H."/>
            <person name="Zhang J."/>
            <person name="Wang Z."/>
            <person name="Zhang Y."/>
            <person name="Zhang D."/>
            <person name="Yonezawa T."/>
            <person name="Hasegawa M."/>
            <person name="Zhong Y."/>
            <person name="Liu W."/>
            <person name="Zhang Y."/>
            <person name="Huang Z."/>
            <person name="Zhang S."/>
            <person name="Long R."/>
            <person name="Yang H."/>
            <person name="Wang J."/>
            <person name="Lenstra J.A."/>
            <person name="Cooper D.N."/>
            <person name="Wu Y."/>
            <person name="Wang J."/>
            <person name="Shi P."/>
            <person name="Wang J."/>
            <person name="Liu J."/>
        </authorList>
    </citation>
    <scope>NUCLEOTIDE SEQUENCE [LARGE SCALE GENOMIC DNA]</scope>
    <source>
        <strain evidence="6">yakQH1</strain>
    </source>
</reference>
<dbReference type="SUPFAM" id="SSF52540">
    <property type="entry name" value="P-loop containing nucleoside triphosphate hydrolases"/>
    <property type="match status" value="1"/>
</dbReference>
<feature type="domain" description="GB1/RHD3-type G" evidence="4">
    <location>
        <begin position="35"/>
        <end position="212"/>
    </location>
</feature>
<evidence type="ECO:0000259" key="4">
    <source>
        <dbReference type="PROSITE" id="PS51715"/>
    </source>
</evidence>